<accession>A0A2H1V072</accession>
<protein>
    <submittedName>
        <fullName evidence="1">SFRICE_011373</fullName>
    </submittedName>
</protein>
<name>A0A2H1V072_SPOFR</name>
<dbReference type="AlphaFoldDB" id="A0A2H1V072"/>
<evidence type="ECO:0000313" key="1">
    <source>
        <dbReference type="EMBL" id="SOQ34221.1"/>
    </source>
</evidence>
<gene>
    <name evidence="1" type="ORF">SFRICE_011373</name>
</gene>
<proteinExistence type="predicted"/>
<organism evidence="1">
    <name type="scientific">Spodoptera frugiperda</name>
    <name type="common">Fall armyworm</name>
    <dbReference type="NCBI Taxonomy" id="7108"/>
    <lineage>
        <taxon>Eukaryota</taxon>
        <taxon>Metazoa</taxon>
        <taxon>Ecdysozoa</taxon>
        <taxon>Arthropoda</taxon>
        <taxon>Hexapoda</taxon>
        <taxon>Insecta</taxon>
        <taxon>Pterygota</taxon>
        <taxon>Neoptera</taxon>
        <taxon>Endopterygota</taxon>
        <taxon>Lepidoptera</taxon>
        <taxon>Glossata</taxon>
        <taxon>Ditrysia</taxon>
        <taxon>Noctuoidea</taxon>
        <taxon>Noctuidae</taxon>
        <taxon>Amphipyrinae</taxon>
        <taxon>Spodoptera</taxon>
    </lineage>
</organism>
<sequence length="104" mass="11502">MHEVGNIIQLCSFALGEARGSIRLLLNKNHPILTPAFRAVAPVNPLGCPQFRIRHQPYWAPSVKLTNIEEEIIQVPSNASSISTLRTPLKFISIMSTAPNESEL</sequence>
<dbReference type="EMBL" id="ODYU01000075">
    <property type="protein sequence ID" value="SOQ34221.1"/>
    <property type="molecule type" value="Genomic_DNA"/>
</dbReference>
<reference evidence="1" key="1">
    <citation type="submission" date="2016-07" db="EMBL/GenBank/DDBJ databases">
        <authorList>
            <person name="Bretaudeau A."/>
        </authorList>
    </citation>
    <scope>NUCLEOTIDE SEQUENCE</scope>
    <source>
        <strain evidence="1">Rice</strain>
        <tissue evidence="1">Whole body</tissue>
    </source>
</reference>